<dbReference type="NCBIfam" id="TIGR02595">
    <property type="entry name" value="PEP_CTERM"/>
    <property type="match status" value="1"/>
</dbReference>
<organism evidence="2 3">
    <name type="scientific">Parasphingorhabdus cellanae</name>
    <dbReference type="NCBI Taxonomy" id="2806553"/>
    <lineage>
        <taxon>Bacteria</taxon>
        <taxon>Pseudomonadati</taxon>
        <taxon>Pseudomonadota</taxon>
        <taxon>Alphaproteobacteria</taxon>
        <taxon>Sphingomonadales</taxon>
        <taxon>Sphingomonadaceae</taxon>
        <taxon>Parasphingorhabdus</taxon>
    </lineage>
</organism>
<dbReference type="InterPro" id="IPR013424">
    <property type="entry name" value="Ice-binding_C"/>
</dbReference>
<reference evidence="2 3" key="1">
    <citation type="submission" date="2021-03" db="EMBL/GenBank/DDBJ databases">
        <title>Complete genome of Parasphingorhabdus_sp.JHSY0214.</title>
        <authorList>
            <person name="Yoo J.H."/>
            <person name="Bae J.W."/>
        </authorList>
    </citation>
    <scope>NUCLEOTIDE SEQUENCE [LARGE SCALE GENOMIC DNA]</scope>
    <source>
        <strain evidence="2 3">JHSY0214</strain>
    </source>
</reference>
<keyword evidence="3" id="KW-1185">Reference proteome</keyword>
<dbReference type="EMBL" id="CP071794">
    <property type="protein sequence ID" value="QTD56918.1"/>
    <property type="molecule type" value="Genomic_DNA"/>
</dbReference>
<keyword evidence="1" id="KW-0472">Membrane</keyword>
<sequence>MTFMNFAILGSAVAIGLADLAASIPEPSNILMLTLGVAGLVAGHMAASKKRNKL</sequence>
<evidence type="ECO:0000313" key="3">
    <source>
        <dbReference type="Proteomes" id="UP000663923"/>
    </source>
</evidence>
<accession>A0ABX7T5Q9</accession>
<dbReference type="RefSeq" id="WP_207989006.1">
    <property type="nucleotide sequence ID" value="NZ_CP071794.1"/>
</dbReference>
<feature type="transmembrane region" description="Helical" evidence="1">
    <location>
        <begin position="31"/>
        <end position="47"/>
    </location>
</feature>
<proteinExistence type="predicted"/>
<evidence type="ECO:0000313" key="2">
    <source>
        <dbReference type="EMBL" id="QTD56918.1"/>
    </source>
</evidence>
<dbReference type="Proteomes" id="UP000663923">
    <property type="component" value="Chromosome"/>
</dbReference>
<keyword evidence="1" id="KW-1133">Transmembrane helix</keyword>
<gene>
    <name evidence="2" type="ORF">J4G78_04930</name>
</gene>
<protein>
    <submittedName>
        <fullName evidence="2">PEP-CTERM sorting domain-containing protein</fullName>
    </submittedName>
</protein>
<name>A0ABX7T5Q9_9SPHN</name>
<keyword evidence="1" id="KW-0812">Transmembrane</keyword>
<evidence type="ECO:0000256" key="1">
    <source>
        <dbReference type="SAM" id="Phobius"/>
    </source>
</evidence>